<comment type="caution">
    <text evidence="1">The sequence shown here is derived from an EMBL/GenBank/DDBJ whole genome shotgun (WGS) entry which is preliminary data.</text>
</comment>
<evidence type="ECO:0000313" key="1">
    <source>
        <dbReference type="EMBL" id="MDN3707320.1"/>
    </source>
</evidence>
<gene>
    <name evidence="1" type="ORF">QW060_09245</name>
</gene>
<dbReference type="EMBL" id="JAUFQU010000001">
    <property type="protein sequence ID" value="MDN3707320.1"/>
    <property type="molecule type" value="Genomic_DNA"/>
</dbReference>
<reference evidence="2" key="1">
    <citation type="journal article" date="2019" name="Int. J. Syst. Evol. Microbiol.">
        <title>The Global Catalogue of Microorganisms (GCM) 10K type strain sequencing project: providing services to taxonomists for standard genome sequencing and annotation.</title>
        <authorList>
            <consortium name="The Broad Institute Genomics Platform"/>
            <consortium name="The Broad Institute Genome Sequencing Center for Infectious Disease"/>
            <person name="Wu L."/>
            <person name="Ma J."/>
        </authorList>
    </citation>
    <scope>NUCLEOTIDE SEQUENCE [LARGE SCALE GENOMIC DNA]</scope>
    <source>
        <strain evidence="2">CECT 7184</strain>
    </source>
</reference>
<sequence length="49" mass="5397">MNIIIVITVLKKSDSPKSLSDFSSVANIKRQTLPFKAKGCNNPHLCNKP</sequence>
<dbReference type="RefSeq" id="WP_290363306.1">
    <property type="nucleotide sequence ID" value="NZ_JAUFQU010000001.1"/>
</dbReference>
<accession>A0ABT8CVV8</accession>
<organism evidence="1 2">
    <name type="scientific">Paenimyroides ceti</name>
    <dbReference type="NCBI Taxonomy" id="395087"/>
    <lineage>
        <taxon>Bacteria</taxon>
        <taxon>Pseudomonadati</taxon>
        <taxon>Bacteroidota</taxon>
        <taxon>Flavobacteriia</taxon>
        <taxon>Flavobacteriales</taxon>
        <taxon>Flavobacteriaceae</taxon>
        <taxon>Paenimyroides</taxon>
    </lineage>
</organism>
<evidence type="ECO:0000313" key="2">
    <source>
        <dbReference type="Proteomes" id="UP001242368"/>
    </source>
</evidence>
<name>A0ABT8CVV8_9FLAO</name>
<proteinExistence type="predicted"/>
<keyword evidence="2" id="KW-1185">Reference proteome</keyword>
<dbReference type="Proteomes" id="UP001242368">
    <property type="component" value="Unassembled WGS sequence"/>
</dbReference>
<protein>
    <submittedName>
        <fullName evidence="1">Uncharacterized protein</fullName>
    </submittedName>
</protein>